<keyword evidence="1" id="KW-0812">Transmembrane</keyword>
<reference evidence="2 3" key="1">
    <citation type="journal article" date="2023" name="Arcadia Sci">
        <title>De novo assembly of a long-read Amblyomma americanum tick genome.</title>
        <authorList>
            <person name="Chou S."/>
            <person name="Poskanzer K.E."/>
            <person name="Rollins M."/>
            <person name="Thuy-Boun P.S."/>
        </authorList>
    </citation>
    <scope>NUCLEOTIDE SEQUENCE [LARGE SCALE GENOMIC DNA]</scope>
    <source>
        <strain evidence="2">F_SG_1</strain>
        <tissue evidence="2">Salivary glands</tissue>
    </source>
</reference>
<keyword evidence="1" id="KW-0472">Membrane</keyword>
<sequence length="232" mass="26841">MLRTIYKSTHRKSVFVVLIFGVLLYLYHIDYQPVPSQLRRRLMDRLIVRDGNCMGMRVINECGKQQYVKVLFVVDTALENGYNRLFARNSYAERSFAPPINWFTMFRMVGNVTDQKKELVAMARSECRAFGNIVVPRNGRTGEIFKLGRNNNTSSFLQFAPWILANCPNVYLVVFMQHNVLSYPFYLPNYRVVHIDHRPEVIHCHGLGDFLSSLCHARSVVMANKPGVELFA</sequence>
<keyword evidence="3" id="KW-1185">Reference proteome</keyword>
<name>A0AAQ4EVI2_AMBAM</name>
<dbReference type="AlphaFoldDB" id="A0AAQ4EVI2"/>
<accession>A0AAQ4EVI2</accession>
<protein>
    <submittedName>
        <fullName evidence="2">Uncharacterized protein</fullName>
    </submittedName>
</protein>
<evidence type="ECO:0000313" key="3">
    <source>
        <dbReference type="Proteomes" id="UP001321473"/>
    </source>
</evidence>
<dbReference type="EMBL" id="JARKHS020010583">
    <property type="protein sequence ID" value="KAK8778598.1"/>
    <property type="molecule type" value="Genomic_DNA"/>
</dbReference>
<gene>
    <name evidence="2" type="ORF">V5799_020060</name>
</gene>
<evidence type="ECO:0000313" key="2">
    <source>
        <dbReference type="EMBL" id="KAK8778598.1"/>
    </source>
</evidence>
<comment type="caution">
    <text evidence="2">The sequence shown here is derived from an EMBL/GenBank/DDBJ whole genome shotgun (WGS) entry which is preliminary data.</text>
</comment>
<keyword evidence="1" id="KW-1133">Transmembrane helix</keyword>
<organism evidence="2 3">
    <name type="scientific">Amblyomma americanum</name>
    <name type="common">Lone star tick</name>
    <dbReference type="NCBI Taxonomy" id="6943"/>
    <lineage>
        <taxon>Eukaryota</taxon>
        <taxon>Metazoa</taxon>
        <taxon>Ecdysozoa</taxon>
        <taxon>Arthropoda</taxon>
        <taxon>Chelicerata</taxon>
        <taxon>Arachnida</taxon>
        <taxon>Acari</taxon>
        <taxon>Parasitiformes</taxon>
        <taxon>Ixodida</taxon>
        <taxon>Ixodoidea</taxon>
        <taxon>Ixodidae</taxon>
        <taxon>Amblyomminae</taxon>
        <taxon>Amblyomma</taxon>
    </lineage>
</organism>
<proteinExistence type="predicted"/>
<dbReference type="Proteomes" id="UP001321473">
    <property type="component" value="Unassembled WGS sequence"/>
</dbReference>
<feature type="transmembrane region" description="Helical" evidence="1">
    <location>
        <begin position="12"/>
        <end position="29"/>
    </location>
</feature>
<evidence type="ECO:0000256" key="1">
    <source>
        <dbReference type="SAM" id="Phobius"/>
    </source>
</evidence>